<proteinExistence type="predicted"/>
<evidence type="ECO:0000313" key="1">
    <source>
        <dbReference type="EMBL" id="MCI4383711.1"/>
    </source>
</evidence>
<reference evidence="1 2" key="1">
    <citation type="journal article" date="2022" name="bioRxiv">
        <title>An ancient truncated duplication of the anti-Mullerian hormone receptor type 2 gene is a potential conserved master sex determinant in the Pangasiidae catfish family.</title>
        <authorList>
            <person name="Wen M."/>
            <person name="Pan Q."/>
            <person name="Jouanno E."/>
            <person name="Montfort J."/>
            <person name="Zahm M."/>
            <person name="Cabau C."/>
            <person name="Klopp C."/>
            <person name="Iampietro C."/>
            <person name="Roques C."/>
            <person name="Bouchez O."/>
            <person name="Castinel A."/>
            <person name="Donnadieu C."/>
            <person name="Parrinello H."/>
            <person name="Poncet C."/>
            <person name="Belmonte E."/>
            <person name="Gautier V."/>
            <person name="Avarre J.-C."/>
            <person name="Dugue R."/>
            <person name="Gustiano R."/>
            <person name="Ha T.T.T."/>
            <person name="Campet M."/>
            <person name="Sriphairoj K."/>
            <person name="Ribolli J."/>
            <person name="de Almeida F.L."/>
            <person name="Desvignes T."/>
            <person name="Postlethwait J.H."/>
            <person name="Bucao C.F."/>
            <person name="Robinson-Rechavi M."/>
            <person name="Bobe J."/>
            <person name="Herpin A."/>
            <person name="Guiguen Y."/>
        </authorList>
    </citation>
    <scope>NUCLEOTIDE SEQUENCE [LARGE SCALE GENOMIC DNA]</scope>
    <source>
        <strain evidence="1">YG-Dec2019</strain>
    </source>
</reference>
<protein>
    <submittedName>
        <fullName evidence="1">Uncharacterized protein</fullName>
    </submittedName>
</protein>
<name>A0ACC5WXH5_PANGG</name>
<sequence>MTLHPCIKMCLYVMCTFRRQKIALPVGSKAEDTLKTLWMTKDTSGHMCLSDSLSKSCAESPLDGSGSEDSVVSGPSSPSAALHSLRCRKCERLFSKMKRQGPPRKKQRDNDPASLSCDEWLLNKTWQPQRRQQPRGRLWVHLKRIRLRAAKQSDDDMANKAWSLCSRPHVFLQRNLRRCKKMFGKPSKSKAKPLHQRRNRAKPTWPLRSGKYQRKKRKSSEKDDTSEHLSPVDLDIPTKDDLPANDNAHHEGLQRLEKVPKKQSVSDVSGLMDIQANCSGLEGTRRVLKFDASPSAVLAETQKPKHHLAHKSAGEKLHEGQADFTVKNKDCPKRLDDVLCEDLEVFRTPTDLFSADLKISRKSRPSRPFGARKDSFRTMLAALGQGHNQIIKESHH</sequence>
<gene>
    <name evidence="1" type="ORF">PGIGA_G00029680</name>
</gene>
<organism evidence="1 2">
    <name type="scientific">Pangasianodon gigas</name>
    <name type="common">Mekong giant catfish</name>
    <name type="synonym">Pangasius gigas</name>
    <dbReference type="NCBI Taxonomy" id="30993"/>
    <lineage>
        <taxon>Eukaryota</taxon>
        <taxon>Metazoa</taxon>
        <taxon>Chordata</taxon>
        <taxon>Craniata</taxon>
        <taxon>Vertebrata</taxon>
        <taxon>Euteleostomi</taxon>
        <taxon>Actinopterygii</taxon>
        <taxon>Neopterygii</taxon>
        <taxon>Teleostei</taxon>
        <taxon>Ostariophysi</taxon>
        <taxon>Siluriformes</taxon>
        <taxon>Pangasiidae</taxon>
        <taxon>Pangasianodon</taxon>
    </lineage>
</organism>
<dbReference type="EMBL" id="CM040464">
    <property type="protein sequence ID" value="MCI4383711.1"/>
    <property type="molecule type" value="Genomic_DNA"/>
</dbReference>
<comment type="caution">
    <text evidence="1">The sequence shown here is derived from an EMBL/GenBank/DDBJ whole genome shotgun (WGS) entry which is preliminary data.</text>
</comment>
<accession>A0ACC5WXH5</accession>
<evidence type="ECO:0000313" key="2">
    <source>
        <dbReference type="Proteomes" id="UP000829447"/>
    </source>
</evidence>
<keyword evidence="2" id="KW-1185">Reference proteome</keyword>
<dbReference type="Proteomes" id="UP000829447">
    <property type="component" value="Linkage Group LG11"/>
</dbReference>